<sequence>MKAFLAAGARIDVEDESELSLAQTVRRYKRADLSFLRDRVREEHPGIGADWWDEWMDQQAADDEDTPW</sequence>
<reference evidence="1" key="1">
    <citation type="submission" date="2024-06" db="EMBL/GenBank/DDBJ databases">
        <authorList>
            <consortium name="consrtm"/>
            <person name="Uemura M."/>
            <person name="Terahara T."/>
        </authorList>
    </citation>
    <scope>NUCLEOTIDE SEQUENCE</scope>
    <source>
        <strain evidence="1">KM77-8</strain>
    </source>
</reference>
<dbReference type="EMBL" id="AP035768">
    <property type="protein sequence ID" value="BFO15985.1"/>
    <property type="molecule type" value="Genomic_DNA"/>
</dbReference>
<reference evidence="1" key="2">
    <citation type="submission" date="2024-07" db="EMBL/GenBank/DDBJ databases">
        <title>Streptomyces haneummycinica sp. nov., a new antibiotic-producing actinobacterium isolated from marine sediment.</title>
        <authorList>
            <person name="Uemura M."/>
            <person name="Hamada M."/>
            <person name="Hirano S."/>
            <person name="Kobayashi K."/>
            <person name="Ohshiro T."/>
            <person name="Kobayashi T."/>
            <person name="Terahara T."/>
        </authorList>
    </citation>
    <scope>NUCLEOTIDE SEQUENCE</scope>
    <source>
        <strain evidence="1">KM77-8</strain>
    </source>
</reference>
<evidence type="ECO:0008006" key="2">
    <source>
        <dbReference type="Google" id="ProtNLM"/>
    </source>
</evidence>
<name>A0AAT9HF92_9ACTN</name>
<organism evidence="1">
    <name type="scientific">Streptomyces haneummycinicus</name>
    <dbReference type="NCBI Taxonomy" id="3074435"/>
    <lineage>
        <taxon>Bacteria</taxon>
        <taxon>Bacillati</taxon>
        <taxon>Actinomycetota</taxon>
        <taxon>Actinomycetes</taxon>
        <taxon>Kitasatosporales</taxon>
        <taxon>Streptomycetaceae</taxon>
        <taxon>Streptomyces</taxon>
    </lineage>
</organism>
<dbReference type="AlphaFoldDB" id="A0AAT9HF92"/>
<gene>
    <name evidence="1" type="ORF">SHKM778_23730</name>
</gene>
<accession>A0AAT9HF92</accession>
<evidence type="ECO:0000313" key="1">
    <source>
        <dbReference type="EMBL" id="BFO15985.1"/>
    </source>
</evidence>
<protein>
    <recommendedName>
        <fullName evidence="2">AbrB/MazE/SpoVT family DNA-binding domain-containing protein</fullName>
    </recommendedName>
</protein>
<proteinExistence type="predicted"/>